<accession>A0A8H9Y9U1</accession>
<feature type="region of interest" description="Disordered" evidence="1">
    <location>
        <begin position="1"/>
        <end position="49"/>
    </location>
</feature>
<evidence type="ECO:0000313" key="3">
    <source>
        <dbReference type="Proteomes" id="UP000612712"/>
    </source>
</evidence>
<comment type="caution">
    <text evidence="2">The sequence shown here is derived from an EMBL/GenBank/DDBJ whole genome shotgun (WGS) entry which is preliminary data.</text>
</comment>
<reference evidence="2" key="1">
    <citation type="submission" date="2020-08" db="EMBL/GenBank/DDBJ databases">
        <title>Sequencing the genomes of 1000 actinobacteria strains.</title>
        <authorList>
            <person name="Klenk H.-P."/>
        </authorList>
    </citation>
    <scope>NUCLEOTIDE SEQUENCE</scope>
    <source>
        <strain evidence="2">DSM 20582</strain>
    </source>
</reference>
<dbReference type="AlphaFoldDB" id="A0A8H9Y9U1"/>
<evidence type="ECO:0000313" key="2">
    <source>
        <dbReference type="EMBL" id="MBB3116665.1"/>
    </source>
</evidence>
<evidence type="ECO:0000256" key="1">
    <source>
        <dbReference type="SAM" id="MobiDB-lite"/>
    </source>
</evidence>
<sequence>MSVTTTAPTAPLRPPAGGGHVGGVGAGQPYRNCLHHTTDPADETASMVK</sequence>
<dbReference type="EMBL" id="JACHWT010000008">
    <property type="protein sequence ID" value="MBB3116665.1"/>
    <property type="molecule type" value="Genomic_DNA"/>
</dbReference>
<dbReference type="GeneID" id="60809613"/>
<gene>
    <name evidence="2" type="ORF">FHU32_001911</name>
</gene>
<dbReference type="Proteomes" id="UP000612712">
    <property type="component" value="Unassembled WGS sequence"/>
</dbReference>
<organism evidence="2 3">
    <name type="scientific">Corynebacterium bovis DSM 20582 = CIP 54.80</name>
    <dbReference type="NCBI Taxonomy" id="927655"/>
    <lineage>
        <taxon>Bacteria</taxon>
        <taxon>Bacillati</taxon>
        <taxon>Actinomycetota</taxon>
        <taxon>Actinomycetes</taxon>
        <taxon>Mycobacteriales</taxon>
        <taxon>Corynebacteriaceae</taxon>
        <taxon>Corynebacterium</taxon>
    </lineage>
</organism>
<feature type="compositionally biased region" description="Gly residues" evidence="1">
    <location>
        <begin position="16"/>
        <end position="26"/>
    </location>
</feature>
<dbReference type="RefSeq" id="WP_157998196.1">
    <property type="nucleotide sequence ID" value="NZ_AENJ01000173.1"/>
</dbReference>
<feature type="compositionally biased region" description="Low complexity" evidence="1">
    <location>
        <begin position="1"/>
        <end position="10"/>
    </location>
</feature>
<name>A0A8H9Y9U1_9CORY</name>
<proteinExistence type="predicted"/>
<protein>
    <submittedName>
        <fullName evidence="2">Uncharacterized protein</fullName>
    </submittedName>
</protein>